<dbReference type="PIRSF" id="PIRSF033490">
    <property type="entry name" value="MazF"/>
    <property type="match status" value="1"/>
</dbReference>
<dbReference type="EMBL" id="PEXT01000008">
    <property type="protein sequence ID" value="PIS43601.1"/>
    <property type="molecule type" value="Genomic_DNA"/>
</dbReference>
<dbReference type="InterPro" id="IPR011067">
    <property type="entry name" value="Plasmid_toxin/cell-grow_inhib"/>
</dbReference>
<organism evidence="2 3">
    <name type="scientific">Candidatus Kaiserbacteria bacterium CG08_land_8_20_14_0_20_50_21</name>
    <dbReference type="NCBI Taxonomy" id="1974604"/>
    <lineage>
        <taxon>Bacteria</taxon>
        <taxon>Candidatus Kaiseribacteriota</taxon>
    </lineage>
</organism>
<dbReference type="InterPro" id="IPR003477">
    <property type="entry name" value="PemK-like"/>
</dbReference>
<dbReference type="EC" id="3.1.-.-" evidence="1"/>
<comment type="similarity">
    <text evidence="1">Belongs to the PemK/MazF family.</text>
</comment>
<dbReference type="GO" id="GO:0016787">
    <property type="term" value="F:hydrolase activity"/>
    <property type="evidence" value="ECO:0007669"/>
    <property type="project" value="UniProtKB-KW"/>
</dbReference>
<proteinExistence type="inferred from homology"/>
<dbReference type="AlphaFoldDB" id="A0A2H0YYM9"/>
<accession>A0A2H0YYM9</accession>
<comment type="function">
    <text evidence="1">Toxic component of a type II toxin-antitoxin (TA) system.</text>
</comment>
<keyword evidence="1 2" id="KW-0255">Endonuclease</keyword>
<dbReference type="PANTHER" id="PTHR33988">
    <property type="entry name" value="ENDORIBONUCLEASE MAZF-RELATED"/>
    <property type="match status" value="1"/>
</dbReference>
<dbReference type="GO" id="GO:0004521">
    <property type="term" value="F:RNA endonuclease activity"/>
    <property type="evidence" value="ECO:0007669"/>
    <property type="project" value="TreeGrafter"/>
</dbReference>
<dbReference type="PANTHER" id="PTHR33988:SF3">
    <property type="entry name" value="ENDORIBONUCLEASE TOXIN CHPB-RELATED"/>
    <property type="match status" value="1"/>
</dbReference>
<reference evidence="3" key="1">
    <citation type="submission" date="2017-09" db="EMBL/GenBank/DDBJ databases">
        <title>Depth-based differentiation of microbial function through sediment-hosted aquifers and enrichment of novel symbionts in the deep terrestrial subsurface.</title>
        <authorList>
            <person name="Probst A.J."/>
            <person name="Ladd B."/>
            <person name="Jarett J.K."/>
            <person name="Geller-Mcgrath D.E."/>
            <person name="Sieber C.M.K."/>
            <person name="Emerson J.B."/>
            <person name="Anantharaman K."/>
            <person name="Thomas B.C."/>
            <person name="Malmstrom R."/>
            <person name="Stieglmeier M."/>
            <person name="Klingl A."/>
            <person name="Woyke T."/>
            <person name="Ryan C.M."/>
            <person name="Banfield J.F."/>
        </authorList>
    </citation>
    <scope>NUCLEOTIDE SEQUENCE [LARGE SCALE GENOMIC DNA]</scope>
</reference>
<dbReference type="Pfam" id="PF02452">
    <property type="entry name" value="PemK_toxin"/>
    <property type="match status" value="1"/>
</dbReference>
<keyword evidence="1" id="KW-0540">Nuclease</keyword>
<evidence type="ECO:0000313" key="2">
    <source>
        <dbReference type="EMBL" id="PIS43601.1"/>
    </source>
</evidence>
<dbReference type="Gene3D" id="2.30.30.110">
    <property type="match status" value="1"/>
</dbReference>
<protein>
    <recommendedName>
        <fullName evidence="1">mRNA interferase</fullName>
        <ecNumber evidence="1">3.1.-.-</ecNumber>
    </recommendedName>
</protein>
<keyword evidence="1" id="KW-0378">Hydrolase</keyword>
<dbReference type="GO" id="GO:0016075">
    <property type="term" value="P:rRNA catabolic process"/>
    <property type="evidence" value="ECO:0007669"/>
    <property type="project" value="TreeGrafter"/>
</dbReference>
<name>A0A2H0YYM9_9BACT</name>
<gene>
    <name evidence="2" type="ORF">COT23_00395</name>
</gene>
<dbReference type="Proteomes" id="UP000228687">
    <property type="component" value="Unassembled WGS sequence"/>
</dbReference>
<dbReference type="GO" id="GO:0003677">
    <property type="term" value="F:DNA binding"/>
    <property type="evidence" value="ECO:0007669"/>
    <property type="project" value="InterPro"/>
</dbReference>
<dbReference type="SUPFAM" id="SSF50118">
    <property type="entry name" value="Cell growth inhibitor/plasmid maintenance toxic component"/>
    <property type="match status" value="1"/>
</dbReference>
<evidence type="ECO:0000256" key="1">
    <source>
        <dbReference type="PIRNR" id="PIRNR033490"/>
    </source>
</evidence>
<evidence type="ECO:0000313" key="3">
    <source>
        <dbReference type="Proteomes" id="UP000228687"/>
    </source>
</evidence>
<dbReference type="GO" id="GO:0006402">
    <property type="term" value="P:mRNA catabolic process"/>
    <property type="evidence" value="ECO:0007669"/>
    <property type="project" value="TreeGrafter"/>
</dbReference>
<comment type="caution">
    <text evidence="2">The sequence shown here is derived from an EMBL/GenBank/DDBJ whole genome shotgun (WGS) entry which is preliminary data.</text>
</comment>
<sequence length="114" mass="12656">MVAKHAYVPDRGDVVWLDFNPVRGHEQNGRRPAVIVSSKKYNAKSGLALVCPITSHAKGYPFEVEFKIKVVQGVILSDQIRGIDWMQRGVEKVGAVSKSVVTEVQDHVKKITSE</sequence>
<dbReference type="NCBIfam" id="NF007386">
    <property type="entry name" value="PRK09907.1"/>
    <property type="match status" value="1"/>
</dbReference>